<reference evidence="1 2" key="1">
    <citation type="submission" date="2018-11" db="EMBL/GenBank/DDBJ databases">
        <authorList>
            <consortium name="Pathogen Informatics"/>
        </authorList>
    </citation>
    <scope>NUCLEOTIDE SEQUENCE [LARGE SCALE GENOMIC DNA]</scope>
</reference>
<keyword evidence="2" id="KW-1185">Reference proteome</keyword>
<name>A0A3P7NDX2_CYLGO</name>
<evidence type="ECO:0000313" key="2">
    <source>
        <dbReference type="Proteomes" id="UP000271889"/>
    </source>
</evidence>
<organism evidence="1 2">
    <name type="scientific">Cylicostephanus goldi</name>
    <name type="common">Nematode worm</name>
    <dbReference type="NCBI Taxonomy" id="71465"/>
    <lineage>
        <taxon>Eukaryota</taxon>
        <taxon>Metazoa</taxon>
        <taxon>Ecdysozoa</taxon>
        <taxon>Nematoda</taxon>
        <taxon>Chromadorea</taxon>
        <taxon>Rhabditida</taxon>
        <taxon>Rhabditina</taxon>
        <taxon>Rhabditomorpha</taxon>
        <taxon>Strongyloidea</taxon>
        <taxon>Strongylidae</taxon>
        <taxon>Cylicostephanus</taxon>
    </lineage>
</organism>
<sequence>MGRITPDILVGQDLIDQFILRNRPCSILPSGLILTPTNFGYAISGSSRLNGVGMAEFPQNTAIMIAPISTQAHPTSVRNPKTTKSTELDECAASKLRTTKPIQQIRRQIPAEPIMLPKNRRINVATLLMDSNSLANVGQALMDDS</sequence>
<protein>
    <recommendedName>
        <fullName evidence="3">Peptidase aspartic putative domain-containing protein</fullName>
    </recommendedName>
</protein>
<proteinExistence type="predicted"/>
<dbReference type="EMBL" id="UYRV01123449">
    <property type="protein sequence ID" value="VDN33808.1"/>
    <property type="molecule type" value="Genomic_DNA"/>
</dbReference>
<evidence type="ECO:0008006" key="3">
    <source>
        <dbReference type="Google" id="ProtNLM"/>
    </source>
</evidence>
<evidence type="ECO:0000313" key="1">
    <source>
        <dbReference type="EMBL" id="VDN33808.1"/>
    </source>
</evidence>
<dbReference type="Proteomes" id="UP000271889">
    <property type="component" value="Unassembled WGS sequence"/>
</dbReference>
<dbReference type="OrthoDB" id="5863279at2759"/>
<accession>A0A3P7NDX2</accession>
<dbReference type="AlphaFoldDB" id="A0A3P7NDX2"/>
<gene>
    <name evidence="1" type="ORF">CGOC_LOCUS12479</name>
</gene>